<keyword evidence="1" id="KW-0812">Transmembrane</keyword>
<evidence type="ECO:0000313" key="2">
    <source>
        <dbReference type="EMBL" id="KSU86327.1"/>
    </source>
</evidence>
<evidence type="ECO:0000256" key="1">
    <source>
        <dbReference type="SAM" id="Phobius"/>
    </source>
</evidence>
<gene>
    <name evidence="2" type="ORF">AS180_19250</name>
</gene>
<name>A0A0V8JH21_9BACI</name>
<reference evidence="2 3" key="1">
    <citation type="submission" date="2015-11" db="EMBL/GenBank/DDBJ databases">
        <title>Bacillus caseinolyticus sp nov.</title>
        <authorList>
            <person name="Dastager S.G."/>
            <person name="Mawlankar R."/>
        </authorList>
    </citation>
    <scope>NUCLEOTIDE SEQUENCE [LARGE SCALE GENOMIC DNA]</scope>
    <source>
        <strain evidence="2 3">SGD-V-76</strain>
    </source>
</reference>
<feature type="transmembrane region" description="Helical" evidence="1">
    <location>
        <begin position="12"/>
        <end position="29"/>
    </location>
</feature>
<organism evidence="2 3">
    <name type="scientific">Priestia veravalensis</name>
    <dbReference type="NCBI Taxonomy" id="1414648"/>
    <lineage>
        <taxon>Bacteria</taxon>
        <taxon>Bacillati</taxon>
        <taxon>Bacillota</taxon>
        <taxon>Bacilli</taxon>
        <taxon>Bacillales</taxon>
        <taxon>Bacillaceae</taxon>
        <taxon>Priestia</taxon>
    </lineage>
</organism>
<dbReference type="AlphaFoldDB" id="A0A0V8JH21"/>
<keyword evidence="1" id="KW-0472">Membrane</keyword>
<dbReference type="RefSeq" id="WP_025910128.1">
    <property type="nucleotide sequence ID" value="NZ_KQ758707.1"/>
</dbReference>
<evidence type="ECO:0000313" key="3">
    <source>
        <dbReference type="Proteomes" id="UP000053681"/>
    </source>
</evidence>
<keyword evidence="1" id="KW-1133">Transmembrane helix</keyword>
<accession>A0A0V8JH21</accession>
<dbReference type="GeneID" id="93681566"/>
<dbReference type="Proteomes" id="UP000053681">
    <property type="component" value="Unassembled WGS sequence"/>
</dbReference>
<comment type="caution">
    <text evidence="2">The sequence shown here is derived from an EMBL/GenBank/DDBJ whole genome shotgun (WGS) entry which is preliminary data.</text>
</comment>
<proteinExistence type="predicted"/>
<feature type="transmembrane region" description="Helical" evidence="1">
    <location>
        <begin position="35"/>
        <end position="51"/>
    </location>
</feature>
<dbReference type="EMBL" id="LNQP01000093">
    <property type="protein sequence ID" value="KSU86327.1"/>
    <property type="molecule type" value="Genomic_DNA"/>
</dbReference>
<protein>
    <submittedName>
        <fullName evidence="2">Uncharacterized protein</fullName>
    </submittedName>
</protein>
<sequence>MSERWLSKQFIPIYFTATVLVFVLFKVLGSTWLQSFVISLPFLIAGMAAVGENRDRRKKSK</sequence>
<keyword evidence="3" id="KW-1185">Reference proteome</keyword>